<dbReference type="AlphaFoldDB" id="A0A1B2RC15"/>
<gene>
    <name evidence="1" type="ORF">pFR260_014c</name>
</gene>
<accession>A0A1B2RC15</accession>
<evidence type="ECO:0000313" key="1">
    <source>
        <dbReference type="EMBL" id="AOB42111.1"/>
    </source>
</evidence>
<keyword evidence="1" id="KW-0614">Plasmid</keyword>
<name>A0A1B2RC15_BACTU</name>
<geneLocation type="plasmid" evidence="1">
    <name>pFR260</name>
</geneLocation>
<reference evidence="1" key="1">
    <citation type="submission" date="2016-05" db="EMBL/GenBank/DDBJ databases">
        <title>Complete sequence and organization of pFR260, the Bacillus thuringiensis INTA Fr7-4 plasmid harbouring the insecticidal genes.</title>
        <authorList>
            <person name="Navas L.E."/>
            <person name="Amadio A.F."/>
            <person name="Ortiz E.M."/>
            <person name="Sauka D.H."/>
            <person name="Benintende G.B."/>
            <person name="Zandomeni R.O."/>
            <person name="Berretta M.F."/>
        </authorList>
    </citation>
    <scope>NUCLEOTIDE SEQUENCE</scope>
    <source>
        <strain evidence="1">INTA Fr7-4</strain>
        <plasmid evidence="1">pFR260</plasmid>
    </source>
</reference>
<sequence length="44" mass="4607">MKKIVFSLMGIVTAITLTIGVTNTAKTPQSYEVIQSLSVGDHGG</sequence>
<proteinExistence type="predicted"/>
<protein>
    <submittedName>
        <fullName evidence="1">PhrB</fullName>
    </submittedName>
</protein>
<dbReference type="EMBL" id="KX258624">
    <property type="protein sequence ID" value="AOB42111.1"/>
    <property type="molecule type" value="Genomic_DNA"/>
</dbReference>
<organism evidence="1">
    <name type="scientific">Bacillus thuringiensis</name>
    <dbReference type="NCBI Taxonomy" id="1428"/>
    <lineage>
        <taxon>Bacteria</taxon>
        <taxon>Bacillati</taxon>
        <taxon>Bacillota</taxon>
        <taxon>Bacilli</taxon>
        <taxon>Bacillales</taxon>
        <taxon>Bacillaceae</taxon>
        <taxon>Bacillus</taxon>
        <taxon>Bacillus cereus group</taxon>
    </lineage>
</organism>
<dbReference type="RefSeq" id="WP_000724740.1">
    <property type="nucleotide sequence ID" value="NZ_CAKJXA010000001.1"/>
</dbReference>